<name>A0A017SRZ0_ASPRC</name>
<protein>
    <submittedName>
        <fullName evidence="1">Uncharacterized protein</fullName>
    </submittedName>
</protein>
<dbReference type="Proteomes" id="UP000019804">
    <property type="component" value="Unassembled WGS sequence"/>
</dbReference>
<keyword evidence="2" id="KW-1185">Reference proteome</keyword>
<proteinExistence type="predicted"/>
<organism evidence="1 2">
    <name type="scientific">Aspergillus ruber (strain CBS 135680)</name>
    <dbReference type="NCBI Taxonomy" id="1388766"/>
    <lineage>
        <taxon>Eukaryota</taxon>
        <taxon>Fungi</taxon>
        <taxon>Dikarya</taxon>
        <taxon>Ascomycota</taxon>
        <taxon>Pezizomycotina</taxon>
        <taxon>Eurotiomycetes</taxon>
        <taxon>Eurotiomycetidae</taxon>
        <taxon>Eurotiales</taxon>
        <taxon>Aspergillaceae</taxon>
        <taxon>Aspergillus</taxon>
        <taxon>Aspergillus subgen. Aspergillus</taxon>
    </lineage>
</organism>
<sequence>MLRTIVSDRIEVIPVLLHSRASFRASTERVTYSEVDGVVEHSIGGIKWDASNKCHIPSVLRDVMASITPAETITGKSERASPPNLDISTPWPFHISLIWKKKKYRQLSVLRTACTIILSFPRIRLSFEWHPRGPEVLPIYSSPQSHRVLPREHKHEACRMRAVCIRDLICITILAYVFCRRSLRRYVGTQQVPYALGGVCTRSAVM</sequence>
<dbReference type="RefSeq" id="XP_040643436.1">
    <property type="nucleotide sequence ID" value="XM_040778215.1"/>
</dbReference>
<dbReference type="HOGENOM" id="CLU_1331692_0_0_1"/>
<dbReference type="AlphaFoldDB" id="A0A017SRZ0"/>
<dbReference type="GeneID" id="63693339"/>
<gene>
    <name evidence="1" type="ORF">EURHEDRAFT_28707</name>
</gene>
<reference evidence="2" key="1">
    <citation type="journal article" date="2014" name="Nat. Commun.">
        <title>Genomic adaptations of the halophilic Dead Sea filamentous fungus Eurotium rubrum.</title>
        <authorList>
            <person name="Kis-Papo T."/>
            <person name="Weig A.R."/>
            <person name="Riley R."/>
            <person name="Persoh D."/>
            <person name="Salamov A."/>
            <person name="Sun H."/>
            <person name="Lipzen A."/>
            <person name="Wasser S.P."/>
            <person name="Rambold G."/>
            <person name="Grigoriev I.V."/>
            <person name="Nevo E."/>
        </authorList>
    </citation>
    <scope>NUCLEOTIDE SEQUENCE [LARGE SCALE GENOMIC DNA]</scope>
    <source>
        <strain evidence="2">CBS 135680</strain>
    </source>
</reference>
<accession>A0A017SRZ0</accession>
<dbReference type="EMBL" id="KK088411">
    <property type="protein sequence ID" value="EYE99748.1"/>
    <property type="molecule type" value="Genomic_DNA"/>
</dbReference>
<evidence type="ECO:0000313" key="1">
    <source>
        <dbReference type="EMBL" id="EYE99748.1"/>
    </source>
</evidence>
<evidence type="ECO:0000313" key="2">
    <source>
        <dbReference type="Proteomes" id="UP000019804"/>
    </source>
</evidence>